<dbReference type="WBParaSite" id="nRc.2.0.1.t00589-RA">
    <property type="protein sequence ID" value="nRc.2.0.1.t00589-RA"/>
    <property type="gene ID" value="nRc.2.0.1.g00589"/>
</dbReference>
<reference evidence="2" key="1">
    <citation type="submission" date="2022-11" db="UniProtKB">
        <authorList>
            <consortium name="WormBaseParasite"/>
        </authorList>
    </citation>
    <scope>IDENTIFICATION</scope>
</reference>
<name>A0A915HGP1_ROMCU</name>
<organism evidence="1 2">
    <name type="scientific">Romanomermis culicivorax</name>
    <name type="common">Nematode worm</name>
    <dbReference type="NCBI Taxonomy" id="13658"/>
    <lineage>
        <taxon>Eukaryota</taxon>
        <taxon>Metazoa</taxon>
        <taxon>Ecdysozoa</taxon>
        <taxon>Nematoda</taxon>
        <taxon>Enoplea</taxon>
        <taxon>Dorylaimia</taxon>
        <taxon>Mermithida</taxon>
        <taxon>Mermithoidea</taxon>
        <taxon>Mermithidae</taxon>
        <taxon>Romanomermis</taxon>
    </lineage>
</organism>
<sequence length="67" mass="7991">MGKFPQNRAFVLKLEKKIIDKIEKRLKLMRWADYPDPPYAIIWDMDPVGSFIQDPDPLKQIFLDPYP</sequence>
<dbReference type="AlphaFoldDB" id="A0A915HGP1"/>
<keyword evidence="1" id="KW-1185">Reference proteome</keyword>
<evidence type="ECO:0000313" key="2">
    <source>
        <dbReference type="WBParaSite" id="nRc.2.0.1.t00589-RA"/>
    </source>
</evidence>
<proteinExistence type="predicted"/>
<evidence type="ECO:0000313" key="1">
    <source>
        <dbReference type="Proteomes" id="UP000887565"/>
    </source>
</evidence>
<protein>
    <submittedName>
        <fullName evidence="2">Uncharacterized protein</fullName>
    </submittedName>
</protein>
<accession>A0A915HGP1</accession>
<dbReference type="Proteomes" id="UP000887565">
    <property type="component" value="Unplaced"/>
</dbReference>